<evidence type="ECO:0000313" key="12">
    <source>
        <dbReference type="EMBL" id="AZB50250.1"/>
    </source>
</evidence>
<evidence type="ECO:0000256" key="6">
    <source>
        <dbReference type="ARBA" id="ARBA00022781"/>
    </source>
</evidence>
<feature type="transmembrane region" description="Helical" evidence="11">
    <location>
        <begin position="25"/>
        <end position="43"/>
    </location>
</feature>
<evidence type="ECO:0000256" key="1">
    <source>
        <dbReference type="ARBA" id="ARBA00004141"/>
    </source>
</evidence>
<keyword evidence="10" id="KW-0066">ATP synthesis</keyword>
<keyword evidence="12" id="KW-0496">Mitochondrion</keyword>
<dbReference type="SUPFAM" id="SSF81336">
    <property type="entry name" value="F1F0 ATP synthase subunit A"/>
    <property type="match status" value="1"/>
</dbReference>
<dbReference type="AlphaFoldDB" id="A0A3G6V9G0"/>
<reference evidence="12" key="2">
    <citation type="submission" date="2018-04" db="EMBL/GenBank/DDBJ databases">
        <authorList>
            <person name="Li J."/>
        </authorList>
    </citation>
    <scope>NUCLEOTIDE SEQUENCE</scope>
    <source>
        <strain evidence="12">EmJZ03</strain>
    </source>
</reference>
<reference evidence="12" key="1">
    <citation type="journal article" date="2018" name="Front. Microbiol.">
        <title>Genetic Diversity in Echinococcus multilocularis From the Plateau Vole and Plateau Pika in Jiuzhi County, Qinghai Province, China.</title>
        <authorList>
            <person name="Li J.Q."/>
            <person name="Li L."/>
            <person name="Fan Y.L."/>
            <person name="Fu B.Q."/>
            <person name="Zhu X.Q."/>
            <person name="Yan H.B."/>
            <person name="Jia W.Z."/>
        </authorList>
    </citation>
    <scope>NUCLEOTIDE SEQUENCE</scope>
    <source>
        <strain evidence="12">EmJZ03</strain>
    </source>
</reference>
<dbReference type="GO" id="GO:1902600">
    <property type="term" value="P:proton transmembrane transport"/>
    <property type="evidence" value="ECO:0007669"/>
    <property type="project" value="UniProtKB-KW"/>
</dbReference>
<dbReference type="EMBL" id="MH259787">
    <property type="protein sequence ID" value="AZB50250.1"/>
    <property type="molecule type" value="Genomic_DNA"/>
</dbReference>
<evidence type="ECO:0000256" key="5">
    <source>
        <dbReference type="ARBA" id="ARBA00022692"/>
    </source>
</evidence>
<organism evidence="12">
    <name type="scientific">Echinococcus multilocularis</name>
    <name type="common">Fox tapeworm</name>
    <dbReference type="NCBI Taxonomy" id="6211"/>
    <lineage>
        <taxon>Eukaryota</taxon>
        <taxon>Metazoa</taxon>
        <taxon>Spiralia</taxon>
        <taxon>Lophotrochozoa</taxon>
        <taxon>Platyhelminthes</taxon>
        <taxon>Cestoda</taxon>
        <taxon>Eucestoda</taxon>
        <taxon>Cyclophyllidea</taxon>
        <taxon>Taeniidae</taxon>
        <taxon>Echinococcus</taxon>
    </lineage>
</organism>
<accession>A0A3G6V9G0</accession>
<feature type="transmembrane region" description="Helical" evidence="11">
    <location>
        <begin position="80"/>
        <end position="99"/>
    </location>
</feature>
<keyword evidence="6" id="KW-0375">Hydrogen ion transport</keyword>
<keyword evidence="4" id="KW-0138">CF(0)</keyword>
<protein>
    <submittedName>
        <fullName evidence="12">ATPase subunit 6</fullName>
    </submittedName>
</protein>
<feature type="transmembrane region" description="Helical" evidence="11">
    <location>
        <begin position="138"/>
        <end position="161"/>
    </location>
</feature>
<keyword evidence="8" id="KW-0406">Ion transport</keyword>
<keyword evidence="3" id="KW-0813">Transport</keyword>
<dbReference type="GO" id="GO:0045259">
    <property type="term" value="C:proton-transporting ATP synthase complex"/>
    <property type="evidence" value="ECO:0007669"/>
    <property type="project" value="UniProtKB-KW"/>
</dbReference>
<comment type="similarity">
    <text evidence="2">Belongs to the ATPase A chain family.</text>
</comment>
<feature type="transmembrane region" description="Helical" evidence="11">
    <location>
        <begin position="111"/>
        <end position="132"/>
    </location>
</feature>
<evidence type="ECO:0000256" key="9">
    <source>
        <dbReference type="ARBA" id="ARBA00023136"/>
    </source>
</evidence>
<comment type="subcellular location">
    <subcellularLocation>
        <location evidence="1">Membrane</location>
        <topology evidence="1">Multi-pass membrane protein</topology>
    </subcellularLocation>
</comment>
<evidence type="ECO:0000256" key="7">
    <source>
        <dbReference type="ARBA" id="ARBA00022989"/>
    </source>
</evidence>
<dbReference type="GO" id="GO:0006754">
    <property type="term" value="P:ATP biosynthetic process"/>
    <property type="evidence" value="ECO:0007669"/>
    <property type="project" value="UniProtKB-KW"/>
</dbReference>
<keyword evidence="7 11" id="KW-1133">Transmembrane helix</keyword>
<evidence type="ECO:0000256" key="8">
    <source>
        <dbReference type="ARBA" id="ARBA00023065"/>
    </source>
</evidence>
<evidence type="ECO:0000256" key="4">
    <source>
        <dbReference type="ARBA" id="ARBA00022547"/>
    </source>
</evidence>
<feature type="transmembrane region" description="Helical" evidence="11">
    <location>
        <begin position="50"/>
        <end position="74"/>
    </location>
</feature>
<name>A0A3G6V9G0_ECHMU</name>
<keyword evidence="9 11" id="KW-0472">Membrane</keyword>
<proteinExistence type="inferred from homology"/>
<evidence type="ECO:0000256" key="2">
    <source>
        <dbReference type="ARBA" id="ARBA00006810"/>
    </source>
</evidence>
<evidence type="ECO:0000256" key="11">
    <source>
        <dbReference type="SAM" id="Phobius"/>
    </source>
</evidence>
<sequence length="171" mass="19632">MVIVNDFGSLIGRVYALIFKSSVSYYYFVLLVFVLGWFLVYRLPYCYSFYLFSVFLFGVVFVMFVSLFLCRVFSGINNFFASFVPLGTPLYICFLVCIAESISYIIRPLVLILRPFINIGLGCFGAVALGNLCFISCWWGVILVGLFFYEVFVALIHWYIVSSILDFSIDH</sequence>
<evidence type="ECO:0000256" key="3">
    <source>
        <dbReference type="ARBA" id="ARBA00022448"/>
    </source>
</evidence>
<geneLocation type="mitochondrion" evidence="12"/>
<keyword evidence="5 11" id="KW-0812">Transmembrane</keyword>
<evidence type="ECO:0000256" key="10">
    <source>
        <dbReference type="ARBA" id="ARBA00023310"/>
    </source>
</evidence>
<dbReference type="InterPro" id="IPR035908">
    <property type="entry name" value="F0_ATP_A_sf"/>
</dbReference>